<evidence type="ECO:0000313" key="11">
    <source>
        <dbReference type="EMBL" id="KFX70853.1"/>
    </source>
</evidence>
<dbReference type="GO" id="GO:1902600">
    <property type="term" value="P:proton transmembrane transport"/>
    <property type="evidence" value="ECO:0007669"/>
    <property type="project" value="InterPro"/>
</dbReference>
<evidence type="ECO:0000256" key="9">
    <source>
        <dbReference type="SAM" id="Phobius"/>
    </source>
</evidence>
<dbReference type="eggNOG" id="COG0025">
    <property type="taxonomic scope" value="Bacteria"/>
</dbReference>
<evidence type="ECO:0000256" key="6">
    <source>
        <dbReference type="ARBA" id="ARBA00022989"/>
    </source>
</evidence>
<gene>
    <name evidence="11" type="ORF">TMS3_0102605</name>
</gene>
<feature type="transmembrane region" description="Helical" evidence="9">
    <location>
        <begin position="195"/>
        <end position="214"/>
    </location>
</feature>
<sequence>MSFLHWMAVLGSLLLILTLASAYLRWLPVTTSTVYLVFGLAIGPLGLGLWQVDFLHIASWMEHLTEVVVLVSLFIGGMKLRLAFRHSAWFSAYLLAGPVMLACILGVTLVCHYGLQLSLGTSLLIGALLAPTDPVLASLVQVSHARDYDRVRYGLSGEAGFNDGVAFPFVIFALLFIEQGESTSGWLLDWTVLRLLWAVPAGLLIGFYLGRSVGRLAIYLRTRHADAAVSPNDFLALALIALSYFIAESLGAWGFLSAFAAGVGLRHAEVAASGRSATPAEEVVPTLPRSSLEDGHAPAGVLIKDILSFGHILERILEVLLVTILGALLALHWDWRAVPLGLALFAVIRPLSVWLLVRVKTVSTQQRHLLGWFGIRGIGSLYYLSYALNHGLAQGAVDDSINLTLSVVAMSIVLHGLTTQPLLDRYERQQSSSDTP</sequence>
<feature type="transmembrane region" description="Helical" evidence="9">
    <location>
        <begin position="234"/>
        <end position="256"/>
    </location>
</feature>
<dbReference type="Gene3D" id="1.20.1530.20">
    <property type="match status" value="1"/>
</dbReference>
<dbReference type="PANTHER" id="PTHR32507">
    <property type="entry name" value="NA(+)/H(+) ANTIPORTER 1"/>
    <property type="match status" value="1"/>
</dbReference>
<dbReference type="PANTHER" id="PTHR32507:SF8">
    <property type="entry name" value="CNH1P"/>
    <property type="match status" value="1"/>
</dbReference>
<evidence type="ECO:0000256" key="4">
    <source>
        <dbReference type="ARBA" id="ARBA00022475"/>
    </source>
</evidence>
<feature type="transmembrane region" description="Helical" evidence="9">
    <location>
        <begin position="337"/>
        <end position="357"/>
    </location>
</feature>
<comment type="caution">
    <text evidence="11">The sequence shown here is derived from an EMBL/GenBank/DDBJ whole genome shotgun (WGS) entry which is preliminary data.</text>
</comment>
<keyword evidence="4" id="KW-1003">Cell membrane</keyword>
<feature type="transmembrane region" description="Helical" evidence="9">
    <location>
        <begin position="123"/>
        <end position="145"/>
    </location>
</feature>
<feature type="transmembrane region" description="Helical" evidence="9">
    <location>
        <begin position="400"/>
        <end position="418"/>
    </location>
</feature>
<evidence type="ECO:0000256" key="8">
    <source>
        <dbReference type="ARBA" id="ARBA00023136"/>
    </source>
</evidence>
<evidence type="ECO:0000256" key="2">
    <source>
        <dbReference type="ARBA" id="ARBA00022448"/>
    </source>
</evidence>
<feature type="transmembrane region" description="Helical" evidence="9">
    <location>
        <begin position="369"/>
        <end position="388"/>
    </location>
</feature>
<keyword evidence="2" id="KW-0813">Transport</keyword>
<dbReference type="Proteomes" id="UP000030063">
    <property type="component" value="Unassembled WGS sequence"/>
</dbReference>
<dbReference type="AlphaFoldDB" id="A0A0A1YPJ1"/>
<dbReference type="OrthoDB" id="9810860at2"/>
<evidence type="ECO:0000256" key="7">
    <source>
        <dbReference type="ARBA" id="ARBA00023065"/>
    </source>
</evidence>
<protein>
    <submittedName>
        <fullName evidence="11">Sodium:proton antiporter</fullName>
    </submittedName>
</protein>
<dbReference type="InterPro" id="IPR006153">
    <property type="entry name" value="Cation/H_exchanger_TM"/>
</dbReference>
<keyword evidence="7" id="KW-0406">Ion transport</keyword>
<dbReference type="STRING" id="1395571.TMS3_0102605"/>
<accession>A0A0A1YPJ1</accession>
<evidence type="ECO:0000256" key="5">
    <source>
        <dbReference type="ARBA" id="ARBA00022692"/>
    </source>
</evidence>
<organism evidence="11 12">
    <name type="scientific">Pseudomonas taeanensis MS-3</name>
    <dbReference type="NCBI Taxonomy" id="1395571"/>
    <lineage>
        <taxon>Bacteria</taxon>
        <taxon>Pseudomonadati</taxon>
        <taxon>Pseudomonadota</taxon>
        <taxon>Gammaproteobacteria</taxon>
        <taxon>Pseudomonadales</taxon>
        <taxon>Pseudomonadaceae</taxon>
        <taxon>Pseudomonas</taxon>
    </lineage>
</organism>
<keyword evidence="5 9" id="KW-0812">Transmembrane</keyword>
<dbReference type="Pfam" id="PF00999">
    <property type="entry name" value="Na_H_Exchanger"/>
    <property type="match status" value="1"/>
</dbReference>
<feature type="domain" description="Cation/H+ exchanger transmembrane" evidence="10">
    <location>
        <begin position="15"/>
        <end position="423"/>
    </location>
</feature>
<dbReference type="RefSeq" id="WP_025163675.1">
    <property type="nucleotide sequence ID" value="NZ_AWSQ01000001.1"/>
</dbReference>
<keyword evidence="8 9" id="KW-0472">Membrane</keyword>
<dbReference type="InterPro" id="IPR038770">
    <property type="entry name" value="Na+/solute_symporter_sf"/>
</dbReference>
<keyword evidence="12" id="KW-1185">Reference proteome</keyword>
<feature type="transmembrane region" description="Helical" evidence="9">
    <location>
        <begin position="34"/>
        <end position="52"/>
    </location>
</feature>
<dbReference type="EMBL" id="AWSQ01000001">
    <property type="protein sequence ID" value="KFX70853.1"/>
    <property type="molecule type" value="Genomic_DNA"/>
</dbReference>
<feature type="transmembrane region" description="Helical" evidence="9">
    <location>
        <begin position="64"/>
        <end position="84"/>
    </location>
</feature>
<proteinExistence type="predicted"/>
<dbReference type="GO" id="GO:0015297">
    <property type="term" value="F:antiporter activity"/>
    <property type="evidence" value="ECO:0007669"/>
    <property type="project" value="UniProtKB-KW"/>
</dbReference>
<name>A0A0A1YPJ1_9PSED</name>
<keyword evidence="6 9" id="KW-1133">Transmembrane helix</keyword>
<reference evidence="11 12" key="1">
    <citation type="journal article" date="2014" name="Genome Announc.">
        <title>Draft Genome Sequence of Petroleum Oil-Degrading Marine Bacterium Pseudomonas taeanensis Strain MS-3, Isolated from a Crude Oil-Contaminated Seashore.</title>
        <authorList>
            <person name="Lee S.Y."/>
            <person name="Kim S.H."/>
            <person name="Lee D.G."/>
            <person name="Shin S."/>
            <person name="Yun S.H."/>
            <person name="Choi C.W."/>
            <person name="Chung Y.H."/>
            <person name="Choi J.S."/>
            <person name="Kahng H.Y."/>
            <person name="Kim S.I."/>
        </authorList>
    </citation>
    <scope>NUCLEOTIDE SEQUENCE [LARGE SCALE GENOMIC DNA]</scope>
    <source>
        <strain evidence="11 12">MS-3</strain>
    </source>
</reference>
<evidence type="ECO:0000256" key="3">
    <source>
        <dbReference type="ARBA" id="ARBA00022449"/>
    </source>
</evidence>
<evidence type="ECO:0000259" key="10">
    <source>
        <dbReference type="Pfam" id="PF00999"/>
    </source>
</evidence>
<dbReference type="GO" id="GO:0005886">
    <property type="term" value="C:plasma membrane"/>
    <property type="evidence" value="ECO:0007669"/>
    <property type="project" value="UniProtKB-SubCell"/>
</dbReference>
<keyword evidence="3" id="KW-0050">Antiport</keyword>
<evidence type="ECO:0000313" key="12">
    <source>
        <dbReference type="Proteomes" id="UP000030063"/>
    </source>
</evidence>
<feature type="transmembrane region" description="Helical" evidence="9">
    <location>
        <begin position="90"/>
        <end position="111"/>
    </location>
</feature>
<feature type="transmembrane region" description="Helical" evidence="9">
    <location>
        <begin position="165"/>
        <end position="188"/>
    </location>
</feature>
<evidence type="ECO:0000256" key="1">
    <source>
        <dbReference type="ARBA" id="ARBA00004651"/>
    </source>
</evidence>
<comment type="subcellular location">
    <subcellularLocation>
        <location evidence="1">Cell membrane</location>
        <topology evidence="1">Multi-pass membrane protein</topology>
    </subcellularLocation>
</comment>